<reference evidence="3" key="1">
    <citation type="submission" date="2023-03" db="EMBL/GenBank/DDBJ databases">
        <title>Massive genome expansion in bonnet fungi (Mycena s.s.) driven by repeated elements and novel gene families across ecological guilds.</title>
        <authorList>
            <consortium name="Lawrence Berkeley National Laboratory"/>
            <person name="Harder C.B."/>
            <person name="Miyauchi S."/>
            <person name="Viragh M."/>
            <person name="Kuo A."/>
            <person name="Thoen E."/>
            <person name="Andreopoulos B."/>
            <person name="Lu D."/>
            <person name="Skrede I."/>
            <person name="Drula E."/>
            <person name="Henrissat B."/>
            <person name="Morin E."/>
            <person name="Kohler A."/>
            <person name="Barry K."/>
            <person name="LaButti K."/>
            <person name="Morin E."/>
            <person name="Salamov A."/>
            <person name="Lipzen A."/>
            <person name="Mereny Z."/>
            <person name="Hegedus B."/>
            <person name="Baldrian P."/>
            <person name="Stursova M."/>
            <person name="Weitz H."/>
            <person name="Taylor A."/>
            <person name="Grigoriev I.V."/>
            <person name="Nagy L.G."/>
            <person name="Martin F."/>
            <person name="Kauserud H."/>
        </authorList>
    </citation>
    <scope>NUCLEOTIDE SEQUENCE</scope>
    <source>
        <strain evidence="3">CBHHK182m</strain>
    </source>
</reference>
<comment type="caution">
    <text evidence="3">The sequence shown here is derived from an EMBL/GenBank/DDBJ whole genome shotgun (WGS) entry which is preliminary data.</text>
</comment>
<keyword evidence="1" id="KW-0539">Nucleus</keyword>
<proteinExistence type="predicted"/>
<dbReference type="InterPro" id="IPR009071">
    <property type="entry name" value="HMG_box_dom"/>
</dbReference>
<evidence type="ECO:0000259" key="2">
    <source>
        <dbReference type="PROSITE" id="PS50118"/>
    </source>
</evidence>
<name>A0AAD7MD58_9AGAR</name>
<feature type="domain" description="HMG box" evidence="2">
    <location>
        <begin position="1"/>
        <end position="69"/>
    </location>
</feature>
<dbReference type="GO" id="GO:0003677">
    <property type="term" value="F:DNA binding"/>
    <property type="evidence" value="ECO:0007669"/>
    <property type="project" value="UniProtKB-UniRule"/>
</dbReference>
<dbReference type="SMART" id="SM00398">
    <property type="entry name" value="HMG"/>
    <property type="match status" value="1"/>
</dbReference>
<dbReference type="EMBL" id="JARKIB010000385">
    <property type="protein sequence ID" value="KAJ7711801.1"/>
    <property type="molecule type" value="Genomic_DNA"/>
</dbReference>
<feature type="non-terminal residue" evidence="3">
    <location>
        <position position="71"/>
    </location>
</feature>
<dbReference type="GO" id="GO:0005634">
    <property type="term" value="C:nucleus"/>
    <property type="evidence" value="ECO:0007669"/>
    <property type="project" value="UniProtKB-UniRule"/>
</dbReference>
<protein>
    <recommendedName>
        <fullName evidence="2">HMG box domain-containing protein</fullName>
    </recommendedName>
</protein>
<dbReference type="AlphaFoldDB" id="A0AAD7MD58"/>
<keyword evidence="1" id="KW-0238">DNA-binding</keyword>
<dbReference type="Gene3D" id="1.10.30.10">
    <property type="entry name" value="High mobility group box domain"/>
    <property type="match status" value="1"/>
</dbReference>
<dbReference type="InterPro" id="IPR036910">
    <property type="entry name" value="HMG_box_dom_sf"/>
</dbReference>
<dbReference type="PROSITE" id="PS50118">
    <property type="entry name" value="HMG_BOX_2"/>
    <property type="match status" value="1"/>
</dbReference>
<gene>
    <name evidence="3" type="ORF">B0H16DRAFT_1227777</name>
    <name evidence="4" type="ORF">B0H16DRAFT_1230806</name>
</gene>
<dbReference type="SUPFAM" id="SSF47095">
    <property type="entry name" value="HMG-box"/>
    <property type="match status" value="1"/>
</dbReference>
<feature type="DNA-binding region" description="HMG box" evidence="1">
    <location>
        <begin position="1"/>
        <end position="69"/>
    </location>
</feature>
<feature type="non-terminal residue" evidence="3">
    <location>
        <position position="1"/>
    </location>
</feature>
<keyword evidence="5" id="KW-1185">Reference proteome</keyword>
<dbReference type="EMBL" id="JARKIB010000385">
    <property type="protein sequence ID" value="KAJ7711802.1"/>
    <property type="molecule type" value="Genomic_DNA"/>
</dbReference>
<dbReference type="Proteomes" id="UP001215598">
    <property type="component" value="Unassembled WGS sequence"/>
</dbReference>
<evidence type="ECO:0000313" key="5">
    <source>
        <dbReference type="Proteomes" id="UP001215598"/>
    </source>
</evidence>
<evidence type="ECO:0000313" key="4">
    <source>
        <dbReference type="EMBL" id="KAJ7711802.1"/>
    </source>
</evidence>
<accession>A0AAD7MD58</accession>
<dbReference type="Pfam" id="PF00505">
    <property type="entry name" value="HMG_box"/>
    <property type="match status" value="1"/>
</dbReference>
<evidence type="ECO:0000256" key="1">
    <source>
        <dbReference type="PROSITE-ProRule" id="PRU00267"/>
    </source>
</evidence>
<organism evidence="3 5">
    <name type="scientific">Mycena metata</name>
    <dbReference type="NCBI Taxonomy" id="1033252"/>
    <lineage>
        <taxon>Eukaryota</taxon>
        <taxon>Fungi</taxon>
        <taxon>Dikarya</taxon>
        <taxon>Basidiomycota</taxon>
        <taxon>Agaricomycotina</taxon>
        <taxon>Agaricomycetes</taxon>
        <taxon>Agaricomycetidae</taxon>
        <taxon>Agaricales</taxon>
        <taxon>Marasmiineae</taxon>
        <taxon>Mycenaceae</taxon>
        <taxon>Mycena</taxon>
    </lineage>
</organism>
<evidence type="ECO:0000313" key="3">
    <source>
        <dbReference type="EMBL" id="KAJ7711801.1"/>
    </source>
</evidence>
<sequence>VRRPSNSFFCFRSSLAREDKLCGSAMDQRDLSKVAGQLWATLPRHERLPFILEAKERRKEFYRMNPDYQYT</sequence>